<dbReference type="STRING" id="930152.SAMN05216565_107105"/>
<evidence type="ECO:0000256" key="1">
    <source>
        <dbReference type="SAM" id="Phobius"/>
    </source>
</evidence>
<feature type="transmembrane region" description="Helical" evidence="1">
    <location>
        <begin position="94"/>
        <end position="117"/>
    </location>
</feature>
<keyword evidence="1" id="KW-0812">Transmembrane</keyword>
<accession>A0A1H0VNP4</accession>
<protein>
    <submittedName>
        <fullName evidence="2">Uncharacterized protein</fullName>
    </submittedName>
</protein>
<feature type="transmembrane region" description="Helical" evidence="1">
    <location>
        <begin position="12"/>
        <end position="30"/>
    </location>
</feature>
<dbReference type="Proteomes" id="UP000199159">
    <property type="component" value="Unassembled WGS sequence"/>
</dbReference>
<dbReference type="OrthoDB" id="2619515at2"/>
<evidence type="ECO:0000313" key="2">
    <source>
        <dbReference type="EMBL" id="SDP80060.1"/>
    </source>
</evidence>
<keyword evidence="3" id="KW-1185">Reference proteome</keyword>
<feature type="transmembrane region" description="Helical" evidence="1">
    <location>
        <begin position="67"/>
        <end position="88"/>
    </location>
</feature>
<reference evidence="3" key="1">
    <citation type="submission" date="2016-10" db="EMBL/GenBank/DDBJ databases">
        <authorList>
            <person name="Varghese N."/>
            <person name="Submissions S."/>
        </authorList>
    </citation>
    <scope>NUCLEOTIDE SEQUENCE [LARGE SCALE GENOMIC DNA]</scope>
    <source>
        <strain evidence="3">IBRC-M10078</strain>
    </source>
</reference>
<dbReference type="RefSeq" id="WP_090855772.1">
    <property type="nucleotide sequence ID" value="NZ_FNJU01000007.1"/>
</dbReference>
<keyword evidence="1" id="KW-0472">Membrane</keyword>
<sequence>MGIITDAFGKLFSVIWSVISWIGTTIWNGIKWVGDVIWDAIKWIGGVLWDVIKWIGDLLAKLFQNLIDLLISFFEVIYALIDGLLYLLYNIGLIAVKIFLIFFEMAKLLVSLIVGLFKTLASLNYTQRTSSNTGYSEILGNIFEAAQPLQINVIAYILMFILWIGTAVAAMKLLSSVRVGGD</sequence>
<keyword evidence="1" id="KW-1133">Transmembrane helix</keyword>
<name>A0A1H0VNP4_9BACI</name>
<organism evidence="2 3">
    <name type="scientific">Litchfieldia salsa</name>
    <dbReference type="NCBI Taxonomy" id="930152"/>
    <lineage>
        <taxon>Bacteria</taxon>
        <taxon>Bacillati</taxon>
        <taxon>Bacillota</taxon>
        <taxon>Bacilli</taxon>
        <taxon>Bacillales</taxon>
        <taxon>Bacillaceae</taxon>
        <taxon>Litchfieldia</taxon>
    </lineage>
</organism>
<dbReference type="AlphaFoldDB" id="A0A1H0VNP4"/>
<feature type="transmembrane region" description="Helical" evidence="1">
    <location>
        <begin position="153"/>
        <end position="174"/>
    </location>
</feature>
<dbReference type="EMBL" id="FNJU01000007">
    <property type="protein sequence ID" value="SDP80060.1"/>
    <property type="molecule type" value="Genomic_DNA"/>
</dbReference>
<proteinExistence type="predicted"/>
<evidence type="ECO:0000313" key="3">
    <source>
        <dbReference type="Proteomes" id="UP000199159"/>
    </source>
</evidence>
<gene>
    <name evidence="2" type="ORF">SAMN05216565_107105</name>
</gene>